<evidence type="ECO:0000313" key="3">
    <source>
        <dbReference type="EMBL" id="KAF5327533.1"/>
    </source>
</evidence>
<accession>A0A8H5BS17</accession>
<keyword evidence="4" id="KW-1185">Reference proteome</keyword>
<dbReference type="PANTHER" id="PTHR40469">
    <property type="entry name" value="SECRETED GLYCOSYL HYDROLASE"/>
    <property type="match status" value="1"/>
</dbReference>
<feature type="chain" id="PRO_5034209642" description="ThuA-like domain-containing protein" evidence="1">
    <location>
        <begin position="28"/>
        <end position="331"/>
    </location>
</feature>
<dbReference type="InterPro" id="IPR029062">
    <property type="entry name" value="Class_I_gatase-like"/>
</dbReference>
<dbReference type="AlphaFoldDB" id="A0A8H5BS17"/>
<feature type="signal peptide" evidence="1">
    <location>
        <begin position="1"/>
        <end position="27"/>
    </location>
</feature>
<feature type="domain" description="ThuA-like" evidence="2">
    <location>
        <begin position="31"/>
        <end position="255"/>
    </location>
</feature>
<evidence type="ECO:0000256" key="1">
    <source>
        <dbReference type="SAM" id="SignalP"/>
    </source>
</evidence>
<keyword evidence="1" id="KW-0732">Signal</keyword>
<dbReference type="PANTHER" id="PTHR40469:SF2">
    <property type="entry name" value="GALACTOSE-BINDING DOMAIN-LIKE SUPERFAMILY PROTEIN"/>
    <property type="match status" value="1"/>
</dbReference>
<comment type="caution">
    <text evidence="3">The sequence shown here is derived from an EMBL/GenBank/DDBJ whole genome shotgun (WGS) entry which is preliminary data.</text>
</comment>
<dbReference type="InterPro" id="IPR029010">
    <property type="entry name" value="ThuA-like"/>
</dbReference>
<evidence type="ECO:0000259" key="2">
    <source>
        <dbReference type="Pfam" id="PF06283"/>
    </source>
</evidence>
<sequence length="331" mass="35386">MHLRNSQRHLNISCALVLALYTAAAHAGRARILIYSRTLGFRHDSIPTAINALQTHGQSINVDFDATEDPAQFTDGNLAQYDSLLFLSTTGDVLDNSGASAFQGYLNQGGTFVGIHSASDTLRNQTFYAQELGALFDYHPVLQNFTVDIIGPLHPSTSMLPAQWTVQDEAYNFDSDPRAVGATVVLSADESTYTDTGVHKNQGSPHPTAWFQERGAGVQPGGTAGRSFYTSLGHLNETWQDELFMSHVLGGISWVLQGNTTRAFNESALVGNARLQPTAGGATTVIGSETLGSTPATTASQEAPAHTSVGTRSQISVVVLLLSLTVFMQSL</sequence>
<dbReference type="OrthoDB" id="3482285at2759"/>
<name>A0A8H5BS17_9AGAR</name>
<protein>
    <recommendedName>
        <fullName evidence="2">ThuA-like domain-containing protein</fullName>
    </recommendedName>
</protein>
<organism evidence="3 4">
    <name type="scientific">Psilocybe cf. subviscida</name>
    <dbReference type="NCBI Taxonomy" id="2480587"/>
    <lineage>
        <taxon>Eukaryota</taxon>
        <taxon>Fungi</taxon>
        <taxon>Dikarya</taxon>
        <taxon>Basidiomycota</taxon>
        <taxon>Agaricomycotina</taxon>
        <taxon>Agaricomycetes</taxon>
        <taxon>Agaricomycetidae</taxon>
        <taxon>Agaricales</taxon>
        <taxon>Agaricineae</taxon>
        <taxon>Strophariaceae</taxon>
        <taxon>Psilocybe</taxon>
    </lineage>
</organism>
<evidence type="ECO:0000313" key="4">
    <source>
        <dbReference type="Proteomes" id="UP000567179"/>
    </source>
</evidence>
<reference evidence="3 4" key="1">
    <citation type="journal article" date="2020" name="ISME J.">
        <title>Uncovering the hidden diversity of litter-decomposition mechanisms in mushroom-forming fungi.</title>
        <authorList>
            <person name="Floudas D."/>
            <person name="Bentzer J."/>
            <person name="Ahren D."/>
            <person name="Johansson T."/>
            <person name="Persson P."/>
            <person name="Tunlid A."/>
        </authorList>
    </citation>
    <scope>NUCLEOTIDE SEQUENCE [LARGE SCALE GENOMIC DNA]</scope>
    <source>
        <strain evidence="3 4">CBS 101986</strain>
    </source>
</reference>
<dbReference type="EMBL" id="JAACJJ010000014">
    <property type="protein sequence ID" value="KAF5327533.1"/>
    <property type="molecule type" value="Genomic_DNA"/>
</dbReference>
<gene>
    <name evidence="3" type="ORF">D9619_004366</name>
</gene>
<dbReference type="Gene3D" id="3.40.50.880">
    <property type="match status" value="1"/>
</dbReference>
<dbReference type="Pfam" id="PF06283">
    <property type="entry name" value="ThuA"/>
    <property type="match status" value="1"/>
</dbReference>
<dbReference type="SUPFAM" id="SSF52317">
    <property type="entry name" value="Class I glutamine amidotransferase-like"/>
    <property type="match status" value="1"/>
</dbReference>
<dbReference type="Proteomes" id="UP000567179">
    <property type="component" value="Unassembled WGS sequence"/>
</dbReference>
<proteinExistence type="predicted"/>